<comment type="caution">
    <text evidence="6">The sequence shown here is derived from an EMBL/GenBank/DDBJ whole genome shotgun (WGS) entry which is preliminary data.</text>
</comment>
<dbReference type="PANTHER" id="PTHR10173:SF52">
    <property type="entry name" value="METHIONINE-R-SULFOXIDE REDUCTASE B1"/>
    <property type="match status" value="1"/>
</dbReference>
<dbReference type="EMBL" id="JBIGHZ010000003">
    <property type="protein sequence ID" value="MFG6448486.1"/>
    <property type="molecule type" value="Genomic_DNA"/>
</dbReference>
<organism evidence="6 7">
    <name type="scientific">Roseateles rivi</name>
    <dbReference type="NCBI Taxonomy" id="3299028"/>
    <lineage>
        <taxon>Bacteria</taxon>
        <taxon>Pseudomonadati</taxon>
        <taxon>Pseudomonadota</taxon>
        <taxon>Betaproteobacteria</taxon>
        <taxon>Burkholderiales</taxon>
        <taxon>Sphaerotilaceae</taxon>
        <taxon>Roseateles</taxon>
    </lineage>
</organism>
<dbReference type="GO" id="GO:0033743">
    <property type="term" value="F:peptide-methionine (R)-S-oxide reductase activity"/>
    <property type="evidence" value="ECO:0007669"/>
    <property type="project" value="UniProtKB-EC"/>
</dbReference>
<comment type="similarity">
    <text evidence="1 4">Belongs to the MsrB Met sulfoxide reductase family.</text>
</comment>
<dbReference type="InterPro" id="IPR028427">
    <property type="entry name" value="Met_Sox_Rdtase_MsrB"/>
</dbReference>
<dbReference type="Gene3D" id="2.170.150.20">
    <property type="entry name" value="Peptide methionine sulfoxide reductase"/>
    <property type="match status" value="1"/>
</dbReference>
<dbReference type="SUPFAM" id="SSF51316">
    <property type="entry name" value="Mss4-like"/>
    <property type="match status" value="1"/>
</dbReference>
<dbReference type="HAMAP" id="MF_01400">
    <property type="entry name" value="MsrB"/>
    <property type="match status" value="1"/>
</dbReference>
<keyword evidence="7" id="KW-1185">Reference proteome</keyword>
<keyword evidence="4" id="KW-0479">Metal-binding</keyword>
<gene>
    <name evidence="4 6" type="primary">msrB</name>
    <name evidence="6" type="ORF">ACG0Z6_09565</name>
</gene>
<sequence>MSDPKPESRSDAQWRELLDETSYLVTRRGATEPAFTGRYWNHWEGGDYLCVCCGKRLFASDSKFDAGCGWPSFSQEDAQAQILRIEDLSHGMRRVEVRCSSCDAHLGHVFPDGPAPTGERYCINSAAIDFSPRSDAPPRD</sequence>
<proteinExistence type="inferred from homology"/>
<evidence type="ECO:0000313" key="7">
    <source>
        <dbReference type="Proteomes" id="UP001606099"/>
    </source>
</evidence>
<dbReference type="InterPro" id="IPR011057">
    <property type="entry name" value="Mss4-like_sf"/>
</dbReference>
<feature type="binding site" evidence="4">
    <location>
        <position position="102"/>
    </location>
    <ligand>
        <name>Zn(2+)</name>
        <dbReference type="ChEBI" id="CHEBI:29105"/>
    </ligand>
</feature>
<accession>A0ABW7FVZ4</accession>
<protein>
    <recommendedName>
        <fullName evidence="4">Peptide methionine sulfoxide reductase MsrB</fullName>
        <ecNumber evidence="4">1.8.4.12</ecNumber>
    </recommendedName>
    <alternativeName>
        <fullName evidence="4">Peptide-methionine (R)-S-oxide reductase</fullName>
    </alternativeName>
</protein>
<feature type="binding site" evidence="4">
    <location>
        <position position="50"/>
    </location>
    <ligand>
        <name>Zn(2+)</name>
        <dbReference type="ChEBI" id="CHEBI:29105"/>
    </ligand>
</feature>
<name>A0ABW7FVZ4_9BURK</name>
<evidence type="ECO:0000259" key="5">
    <source>
        <dbReference type="PROSITE" id="PS51790"/>
    </source>
</evidence>
<dbReference type="PROSITE" id="PS51790">
    <property type="entry name" value="MSRB"/>
    <property type="match status" value="1"/>
</dbReference>
<dbReference type="Pfam" id="PF01641">
    <property type="entry name" value="SelR"/>
    <property type="match status" value="1"/>
</dbReference>
<evidence type="ECO:0000256" key="3">
    <source>
        <dbReference type="ARBA" id="ARBA00048488"/>
    </source>
</evidence>
<dbReference type="InterPro" id="IPR002579">
    <property type="entry name" value="Met_Sox_Rdtase_MsrB_dom"/>
</dbReference>
<dbReference type="Proteomes" id="UP001606099">
    <property type="component" value="Unassembled WGS sequence"/>
</dbReference>
<evidence type="ECO:0000313" key="6">
    <source>
        <dbReference type="EMBL" id="MFG6448486.1"/>
    </source>
</evidence>
<comment type="cofactor">
    <cofactor evidence="4">
        <name>Zn(2+)</name>
        <dbReference type="ChEBI" id="CHEBI:29105"/>
    </cofactor>
    <text evidence="4">Binds 1 zinc ion per subunit. The zinc ion is important for the structural integrity of the protein.</text>
</comment>
<dbReference type="PANTHER" id="PTHR10173">
    <property type="entry name" value="METHIONINE SULFOXIDE REDUCTASE"/>
    <property type="match status" value="1"/>
</dbReference>
<keyword evidence="2 4" id="KW-0560">Oxidoreductase</keyword>
<feature type="binding site" evidence="4">
    <location>
        <position position="99"/>
    </location>
    <ligand>
        <name>Zn(2+)</name>
        <dbReference type="ChEBI" id="CHEBI:29105"/>
    </ligand>
</feature>
<dbReference type="EC" id="1.8.4.12" evidence="4"/>
<keyword evidence="4" id="KW-0862">Zinc</keyword>
<evidence type="ECO:0000256" key="1">
    <source>
        <dbReference type="ARBA" id="ARBA00007174"/>
    </source>
</evidence>
<dbReference type="RefSeq" id="WP_394460758.1">
    <property type="nucleotide sequence ID" value="NZ_JBIGHZ010000003.1"/>
</dbReference>
<feature type="binding site" evidence="4">
    <location>
        <position position="53"/>
    </location>
    <ligand>
        <name>Zn(2+)</name>
        <dbReference type="ChEBI" id="CHEBI:29105"/>
    </ligand>
</feature>
<evidence type="ECO:0000256" key="2">
    <source>
        <dbReference type="ARBA" id="ARBA00023002"/>
    </source>
</evidence>
<evidence type="ECO:0000256" key="4">
    <source>
        <dbReference type="HAMAP-Rule" id="MF_01400"/>
    </source>
</evidence>
<dbReference type="NCBIfam" id="TIGR00357">
    <property type="entry name" value="peptide-methionine (R)-S-oxide reductase MsrB"/>
    <property type="match status" value="1"/>
</dbReference>
<comment type="catalytic activity">
    <reaction evidence="3 4">
        <text>L-methionyl-[protein] + [thioredoxin]-disulfide + H2O = L-methionyl-(R)-S-oxide-[protein] + [thioredoxin]-dithiol</text>
        <dbReference type="Rhea" id="RHEA:24164"/>
        <dbReference type="Rhea" id="RHEA-COMP:10698"/>
        <dbReference type="Rhea" id="RHEA-COMP:10700"/>
        <dbReference type="Rhea" id="RHEA-COMP:12313"/>
        <dbReference type="Rhea" id="RHEA-COMP:12314"/>
        <dbReference type="ChEBI" id="CHEBI:15377"/>
        <dbReference type="ChEBI" id="CHEBI:16044"/>
        <dbReference type="ChEBI" id="CHEBI:29950"/>
        <dbReference type="ChEBI" id="CHEBI:45764"/>
        <dbReference type="ChEBI" id="CHEBI:50058"/>
        <dbReference type="EC" id="1.8.4.12"/>
    </reaction>
</comment>
<reference evidence="6 7" key="1">
    <citation type="submission" date="2024-08" db="EMBL/GenBank/DDBJ databases">
        <authorList>
            <person name="Lu H."/>
        </authorList>
    </citation>
    <scope>NUCLEOTIDE SEQUENCE [LARGE SCALE GENOMIC DNA]</scope>
    <source>
        <strain evidence="6 7">BYS180W</strain>
    </source>
</reference>
<feature type="active site" description="Nucleophile" evidence="4">
    <location>
        <position position="122"/>
    </location>
</feature>
<feature type="domain" description="MsrB" evidence="5">
    <location>
        <begin position="11"/>
        <end position="133"/>
    </location>
</feature>